<reference evidence="3" key="1">
    <citation type="submission" date="2022-01" db="EMBL/GenBank/DDBJ databases">
        <authorList>
            <person name="King R."/>
        </authorList>
    </citation>
    <scope>NUCLEOTIDE SEQUENCE</scope>
</reference>
<dbReference type="InterPro" id="IPR042418">
    <property type="entry name" value="TXNDC15"/>
</dbReference>
<evidence type="ECO:0000256" key="1">
    <source>
        <dbReference type="SAM" id="Phobius"/>
    </source>
</evidence>
<dbReference type="Pfam" id="PF00085">
    <property type="entry name" value="Thioredoxin"/>
    <property type="match status" value="1"/>
</dbReference>
<gene>
    <name evidence="3" type="ORF">NEZAVI_LOCUS15483</name>
</gene>
<dbReference type="PANTHER" id="PTHR14684">
    <property type="entry name" value="THIOREDOXIN DOMAIN-CONTAINING PROTEIN 15"/>
    <property type="match status" value="1"/>
</dbReference>
<dbReference type="GO" id="GO:0005929">
    <property type="term" value="C:cilium"/>
    <property type="evidence" value="ECO:0007669"/>
    <property type="project" value="TreeGrafter"/>
</dbReference>
<dbReference type="Gene3D" id="3.40.30.10">
    <property type="entry name" value="Glutaredoxin"/>
    <property type="match status" value="1"/>
</dbReference>
<dbReference type="EMBL" id="OV725083">
    <property type="protein sequence ID" value="CAH1407851.1"/>
    <property type="molecule type" value="Genomic_DNA"/>
</dbReference>
<evidence type="ECO:0000259" key="2">
    <source>
        <dbReference type="PROSITE" id="PS51352"/>
    </source>
</evidence>
<feature type="transmembrane region" description="Helical" evidence="1">
    <location>
        <begin position="7"/>
        <end position="24"/>
    </location>
</feature>
<keyword evidence="4" id="KW-1185">Reference proteome</keyword>
<keyword evidence="1" id="KW-0812">Transmembrane</keyword>
<organism evidence="3 4">
    <name type="scientific">Nezara viridula</name>
    <name type="common">Southern green stink bug</name>
    <name type="synonym">Cimex viridulus</name>
    <dbReference type="NCBI Taxonomy" id="85310"/>
    <lineage>
        <taxon>Eukaryota</taxon>
        <taxon>Metazoa</taxon>
        <taxon>Ecdysozoa</taxon>
        <taxon>Arthropoda</taxon>
        <taxon>Hexapoda</taxon>
        <taxon>Insecta</taxon>
        <taxon>Pterygota</taxon>
        <taxon>Neoptera</taxon>
        <taxon>Paraneoptera</taxon>
        <taxon>Hemiptera</taxon>
        <taxon>Heteroptera</taxon>
        <taxon>Panheteroptera</taxon>
        <taxon>Pentatomomorpha</taxon>
        <taxon>Pentatomoidea</taxon>
        <taxon>Pentatomidae</taxon>
        <taxon>Pentatominae</taxon>
        <taxon>Nezara</taxon>
    </lineage>
</organism>
<name>A0A9P0HRU1_NEZVI</name>
<feature type="domain" description="Thioredoxin" evidence="2">
    <location>
        <begin position="107"/>
        <end position="220"/>
    </location>
</feature>
<feature type="transmembrane region" description="Helical" evidence="1">
    <location>
        <begin position="248"/>
        <end position="266"/>
    </location>
</feature>
<dbReference type="GO" id="GO:0060271">
    <property type="term" value="P:cilium assembly"/>
    <property type="evidence" value="ECO:0007669"/>
    <property type="project" value="TreeGrafter"/>
</dbReference>
<accession>A0A9P0HRU1</accession>
<evidence type="ECO:0000313" key="3">
    <source>
        <dbReference type="EMBL" id="CAH1407851.1"/>
    </source>
</evidence>
<keyword evidence="1" id="KW-1133">Transmembrane helix</keyword>
<evidence type="ECO:0000313" key="4">
    <source>
        <dbReference type="Proteomes" id="UP001152798"/>
    </source>
</evidence>
<dbReference type="PANTHER" id="PTHR14684:SF2">
    <property type="entry name" value="THIOREDOXIN DOMAIN-CONTAINING PROTEIN 15"/>
    <property type="match status" value="1"/>
</dbReference>
<dbReference type="PROSITE" id="PS51352">
    <property type="entry name" value="THIOREDOXIN_2"/>
    <property type="match status" value="1"/>
</dbReference>
<dbReference type="InterPro" id="IPR013766">
    <property type="entry name" value="Thioredoxin_domain"/>
</dbReference>
<keyword evidence="1" id="KW-0472">Membrane</keyword>
<dbReference type="Proteomes" id="UP001152798">
    <property type="component" value="Chromosome 7"/>
</dbReference>
<dbReference type="OrthoDB" id="1899781at2759"/>
<proteinExistence type="predicted"/>
<sequence length="291" mass="32527">MLSINSSFYYYTVLIILLSVFHFLNVACKTEESVVPSNIVSISKFIKEFHKKLEDGSYPSIKSEGNEREFPTLIENISFYAIKGELPERNYSSLVKCTQKTIGTLSVELVDSARLSVLLSADPNVTSRLVEGPCLALLFYSPNCPFSCLAAPHFNALPRAFPMIKMAAINAIQHQAFNTQFGIAGVPTLMLFHNGKAAAKFNDTDYTLEMFVKFITRITGMKPEEKMFVRSSDLGGPVPTILVKETDYVLGLAWAVIILALAYGITRLQRWHAFIESVAAVWRESNHEHTD</sequence>
<dbReference type="InterPro" id="IPR036249">
    <property type="entry name" value="Thioredoxin-like_sf"/>
</dbReference>
<protein>
    <recommendedName>
        <fullName evidence="2">Thioredoxin domain-containing protein</fullName>
    </recommendedName>
</protein>
<dbReference type="SUPFAM" id="SSF52833">
    <property type="entry name" value="Thioredoxin-like"/>
    <property type="match status" value="1"/>
</dbReference>
<dbReference type="AlphaFoldDB" id="A0A9P0HRU1"/>